<feature type="transmembrane region" description="Helical" evidence="7">
    <location>
        <begin position="149"/>
        <end position="167"/>
    </location>
</feature>
<gene>
    <name evidence="8" type="ORF">JSQ98_02185</name>
</gene>
<accession>A0ABS5M220</accession>
<sequence length="206" mass="21274">MSDAAEARGGMRVFRIVRSILFSIGAVAGAGSILLVIATLAFGLRPLVVISGSMEPGIPTGSLILTRTVPAADLEIGDVVTVPRPDGRGPVTHRVVETEMTEQGPVTLELQGDANAAKDPQPYVVNEAGLLQLTVPGLGVVVQGLRSPLGIAGVGTVLVGLVLLYFVQPTGASPKPERTRALATDAEIQQVSVRPLTGPDGSETNR</sequence>
<keyword evidence="9" id="KW-1185">Reference proteome</keyword>
<dbReference type="EC" id="3.4.21.89" evidence="5"/>
<keyword evidence="2 7" id="KW-0812">Transmembrane</keyword>
<evidence type="ECO:0000256" key="6">
    <source>
        <dbReference type="SAM" id="MobiDB-lite"/>
    </source>
</evidence>
<dbReference type="RefSeq" id="WP_211648183.1">
    <property type="nucleotide sequence ID" value="NZ_JAFEVO010000001.1"/>
</dbReference>
<dbReference type="SUPFAM" id="SSF51306">
    <property type="entry name" value="LexA/Signal peptidase"/>
    <property type="match status" value="1"/>
</dbReference>
<evidence type="ECO:0000256" key="7">
    <source>
        <dbReference type="SAM" id="Phobius"/>
    </source>
</evidence>
<comment type="subcellular location">
    <subcellularLocation>
        <location evidence="1">Membrane</location>
    </subcellularLocation>
</comment>
<evidence type="ECO:0000256" key="4">
    <source>
        <dbReference type="ARBA" id="ARBA00023136"/>
    </source>
</evidence>
<feature type="region of interest" description="Disordered" evidence="6">
    <location>
        <begin position="183"/>
        <end position="206"/>
    </location>
</feature>
<dbReference type="NCBIfam" id="TIGR02228">
    <property type="entry name" value="sigpep_I_arch"/>
    <property type="match status" value="1"/>
</dbReference>
<evidence type="ECO:0000256" key="1">
    <source>
        <dbReference type="ARBA" id="ARBA00004370"/>
    </source>
</evidence>
<evidence type="ECO:0000313" key="9">
    <source>
        <dbReference type="Proteomes" id="UP000811492"/>
    </source>
</evidence>
<evidence type="ECO:0000256" key="3">
    <source>
        <dbReference type="ARBA" id="ARBA00022989"/>
    </source>
</evidence>
<keyword evidence="4 7" id="KW-0472">Membrane</keyword>
<proteinExistence type="predicted"/>
<reference evidence="8 9" key="1">
    <citation type="submission" date="2021-02" db="EMBL/GenBank/DDBJ databases">
        <title>Draft genome and description of Leucobacter sp nov strain Marseille-Q4368.</title>
        <authorList>
            <person name="Boxberger M."/>
            <person name="La Scola B."/>
        </authorList>
    </citation>
    <scope>NUCLEOTIDE SEQUENCE [LARGE SCALE GENOMIC DNA]</scope>
    <source>
        <strain evidence="8 9">Marseille-Q4368</strain>
    </source>
</reference>
<dbReference type="GO" id="GO:0009003">
    <property type="term" value="F:signal peptidase activity"/>
    <property type="evidence" value="ECO:0007669"/>
    <property type="project" value="UniProtKB-EC"/>
</dbReference>
<keyword evidence="8" id="KW-0378">Hydrolase</keyword>
<name>A0ABS5M220_9MICO</name>
<dbReference type="EMBL" id="JAFEVO010000001">
    <property type="protein sequence ID" value="MBS3181016.1"/>
    <property type="molecule type" value="Genomic_DNA"/>
</dbReference>
<protein>
    <recommendedName>
        <fullName evidence="5">Signal peptidase I</fullName>
        <ecNumber evidence="5">3.4.21.89</ecNumber>
    </recommendedName>
</protein>
<keyword evidence="3 7" id="KW-1133">Transmembrane helix</keyword>
<dbReference type="InterPro" id="IPR019533">
    <property type="entry name" value="Peptidase_S26"/>
</dbReference>
<evidence type="ECO:0000256" key="2">
    <source>
        <dbReference type="ARBA" id="ARBA00022692"/>
    </source>
</evidence>
<comment type="caution">
    <text evidence="8">The sequence shown here is derived from an EMBL/GenBank/DDBJ whole genome shotgun (WGS) entry which is preliminary data.</text>
</comment>
<dbReference type="Proteomes" id="UP000811492">
    <property type="component" value="Unassembled WGS sequence"/>
</dbReference>
<dbReference type="CDD" id="cd06530">
    <property type="entry name" value="S26_SPase_I"/>
    <property type="match status" value="1"/>
</dbReference>
<feature type="transmembrane region" description="Helical" evidence="7">
    <location>
        <begin position="20"/>
        <end position="44"/>
    </location>
</feature>
<dbReference type="InterPro" id="IPR036286">
    <property type="entry name" value="LexA/Signal_pep-like_sf"/>
</dbReference>
<evidence type="ECO:0000256" key="5">
    <source>
        <dbReference type="NCBIfam" id="TIGR02228"/>
    </source>
</evidence>
<organism evidence="8 9">
    <name type="scientific">Leucobacter manosquensis</name>
    <dbReference type="NCBI Taxonomy" id="2810611"/>
    <lineage>
        <taxon>Bacteria</taxon>
        <taxon>Bacillati</taxon>
        <taxon>Actinomycetota</taxon>
        <taxon>Actinomycetes</taxon>
        <taxon>Micrococcales</taxon>
        <taxon>Microbacteriaceae</taxon>
        <taxon>Leucobacter</taxon>
    </lineage>
</organism>
<evidence type="ECO:0000313" key="8">
    <source>
        <dbReference type="EMBL" id="MBS3181016.1"/>
    </source>
</evidence>
<dbReference type="InterPro" id="IPR001733">
    <property type="entry name" value="Peptidase_S26B"/>
</dbReference>